<feature type="region of interest" description="Disordered" evidence="1">
    <location>
        <begin position="452"/>
        <end position="476"/>
    </location>
</feature>
<feature type="compositionally biased region" description="Pro residues" evidence="1">
    <location>
        <begin position="460"/>
        <end position="469"/>
    </location>
</feature>
<evidence type="ECO:0000313" key="3">
    <source>
        <dbReference type="Proteomes" id="UP000295198"/>
    </source>
</evidence>
<evidence type="ECO:0000256" key="1">
    <source>
        <dbReference type="SAM" id="MobiDB-lite"/>
    </source>
</evidence>
<sequence>MTRIEMRLEGLPDLHAFVELVGPDLDTRKMRLTSAESASIEVVPGENLVRTHWSNGRTDQQVMSVGDEPEEWILEQPDSVIPGLLQLGDPIEVTVRPPAPWNIGDAADFELRLEPATKPSRDFAVRMQEALPTADHAPSLPETLELWRRESDRSWVPVPLDSLARPIDAGVEFELAVGEGLHVIKAGGQGVHQFVSLPSERSVVGIRWSSDGGTPTIRVDARTADPEVEALRGFLARGEIEVARALAAGALAERLLQAKVAAPRIAALGAYALLRLGDLERLHNWPDNLTRWKPWLPDGPVIAAWQRLRSPEPDYEEACALLLEAETRGIPVYTEGVRLLKDGLDVFDTDERDWHVHEAARRVEAFAQALAWDKSETTYFGIGPQQPRAAVADNTLDLLESELTSLELREAKDLVDAAPSLRGPRIRITEAPEPRHGRETFFIEGEGVVGDEASDLGAAPAPPTTPPPGTTARAAAAAPVPDFRFSRMGPVGKKVGGPIRRKVAVAMTSAPMTQSTIPAGYTYLGQFVDH</sequence>
<dbReference type="AlphaFoldDB" id="A0A4Q4ZGN4"/>
<dbReference type="EMBL" id="SDKM01000007">
    <property type="protein sequence ID" value="RYP87303.1"/>
    <property type="molecule type" value="Genomic_DNA"/>
</dbReference>
<dbReference type="Proteomes" id="UP000295198">
    <property type="component" value="Unassembled WGS sequence"/>
</dbReference>
<dbReference type="RefSeq" id="WP_217702508.1">
    <property type="nucleotide sequence ID" value="NZ_SDKM01000007.1"/>
</dbReference>
<keyword evidence="3" id="KW-1185">Reference proteome</keyword>
<evidence type="ECO:0000313" key="2">
    <source>
        <dbReference type="EMBL" id="RYP87303.1"/>
    </source>
</evidence>
<comment type="caution">
    <text evidence="2">The sequence shown here is derived from an EMBL/GenBank/DDBJ whole genome shotgun (WGS) entry which is preliminary data.</text>
</comment>
<gene>
    <name evidence="2" type="ORF">EKO23_06820</name>
</gene>
<reference evidence="2 3" key="1">
    <citation type="submission" date="2019-01" db="EMBL/GenBank/DDBJ databases">
        <title>Nocardioides guangzhouensis sp. nov., an actinobacterium isolated from soil.</title>
        <authorList>
            <person name="Fu Y."/>
            <person name="Cai Y."/>
            <person name="Lin Z."/>
            <person name="Chen P."/>
        </authorList>
    </citation>
    <scope>NUCLEOTIDE SEQUENCE [LARGE SCALE GENOMIC DNA]</scope>
    <source>
        <strain evidence="2 3">130</strain>
    </source>
</reference>
<name>A0A4Q4ZGN4_9ACTN</name>
<proteinExistence type="predicted"/>
<organism evidence="2 3">
    <name type="scientific">Nocardioides guangzhouensis</name>
    <dbReference type="NCBI Taxonomy" id="2497878"/>
    <lineage>
        <taxon>Bacteria</taxon>
        <taxon>Bacillati</taxon>
        <taxon>Actinomycetota</taxon>
        <taxon>Actinomycetes</taxon>
        <taxon>Propionibacteriales</taxon>
        <taxon>Nocardioidaceae</taxon>
        <taxon>Nocardioides</taxon>
    </lineage>
</organism>
<protein>
    <submittedName>
        <fullName evidence="2">Uncharacterized protein</fullName>
    </submittedName>
</protein>
<accession>A0A4Q4ZGN4</accession>
<feature type="non-terminal residue" evidence="2">
    <location>
        <position position="530"/>
    </location>
</feature>